<dbReference type="InterPro" id="IPR039498">
    <property type="entry name" value="NTP_transf_5"/>
</dbReference>
<feature type="region of interest" description="Disordered" evidence="1">
    <location>
        <begin position="632"/>
        <end position="681"/>
    </location>
</feature>
<feature type="compositionally biased region" description="Basic and acidic residues" evidence="1">
    <location>
        <begin position="590"/>
        <end position="606"/>
    </location>
</feature>
<feature type="region of interest" description="Disordered" evidence="1">
    <location>
        <begin position="543"/>
        <end position="567"/>
    </location>
</feature>
<feature type="compositionally biased region" description="Basic and acidic residues" evidence="1">
    <location>
        <begin position="649"/>
        <end position="670"/>
    </location>
</feature>
<dbReference type="OrthoDB" id="1886130at2"/>
<evidence type="ECO:0000313" key="3">
    <source>
        <dbReference type="Proteomes" id="UP000004121"/>
    </source>
</evidence>
<dbReference type="HOGENOM" id="CLU_014882_0_0_9"/>
<evidence type="ECO:0000313" key="2">
    <source>
        <dbReference type="EMBL" id="EEJ51027.1"/>
    </source>
</evidence>
<dbReference type="Proteomes" id="UP000004121">
    <property type="component" value="Unassembled WGS sequence"/>
</dbReference>
<feature type="compositionally biased region" description="Polar residues" evidence="1">
    <location>
        <begin position="447"/>
        <end position="457"/>
    </location>
</feature>
<keyword evidence="3" id="KW-1185">Reference proteome</keyword>
<dbReference type="STRING" id="585501.HMPREF6123_1693"/>
<proteinExistence type="predicted"/>
<dbReference type="InParanoid" id="C2KYX4"/>
<name>C2KYX4_9FIRM</name>
<feature type="region of interest" description="Disordered" evidence="1">
    <location>
        <begin position="583"/>
        <end position="620"/>
    </location>
</feature>
<feature type="region of interest" description="Disordered" evidence="1">
    <location>
        <begin position="395"/>
        <end position="426"/>
    </location>
</feature>
<sequence>MNRSVYEGKFLINLLGSTLRQDDSFPVMRRMNWGRLYRIADYHELASGIYLGMLSAGARVPSLFGEKFFHRYQEAVRYGEIYESSELEILAAFQAVKVPAVVLESAAVRRLYHLPETAANSPLRLYIPEERYYMARGYLFDLGYETDQFYTGFGEHMKRAGGFQVEIYHHLPFLTKNYKKHMKSLLDRAYPDKKYPVLKVLSLESSYMFRMAEACYHFCTDNLKIRELLDLYLFYKLFHKDMNKKFLDARIKELDISLLSQSLLHMADMWFSSRKDSLFPYPKDSISLFDDMESRILSNGMVGADSIPEAAKLRKAIKDAENKEERAAKWRKWKEKWKNRFDGIKKQLRWIFPESSYMKSLYPGLENAPFLLPLYWLRRDFKLIRIMMLPDKIEEKQGENGGEKSSETKGQSTGGVGSIEAMSYQDDPFRKNGRKKVFYKGRRNNASEALSTTNSVGESEAEEEELPLYKDTAFLQEEVEEEDLPLEQDENQETEGSLWDFKVPPRLAKEEKRPEVGTGNRAEPILSPETEALLQEAFAKMEAIQEEEKAKADSEDAESNKTAAGLSEEQERLALAMLSAMLPEEEASPLEEKLSETEEKSYREGKMQNAETASEKGETLPDFGMVLNAVHKTDNPGRVEQSLDTESVEAEKPQSGEKIETAQVDGKEVSVKSWSFPKDEK</sequence>
<gene>
    <name evidence="2" type="ORF">HMPREF6123_1693</name>
</gene>
<dbReference type="eggNOG" id="ENOG502Z9F9">
    <property type="taxonomic scope" value="Bacteria"/>
</dbReference>
<feature type="compositionally biased region" description="Acidic residues" evidence="1">
    <location>
        <begin position="477"/>
        <end position="493"/>
    </location>
</feature>
<dbReference type="AlphaFoldDB" id="C2KYX4"/>
<feature type="region of interest" description="Disordered" evidence="1">
    <location>
        <begin position="447"/>
        <end position="528"/>
    </location>
</feature>
<dbReference type="EMBL" id="ACKX01000172">
    <property type="protein sequence ID" value="EEJ51027.1"/>
    <property type="molecule type" value="Genomic_DNA"/>
</dbReference>
<dbReference type="RefSeq" id="WP_007156839.1">
    <property type="nucleotide sequence ID" value="NZ_GG668534.1"/>
</dbReference>
<evidence type="ECO:0000256" key="1">
    <source>
        <dbReference type="SAM" id="MobiDB-lite"/>
    </source>
</evidence>
<reference evidence="2 3" key="1">
    <citation type="submission" date="2009-04" db="EMBL/GenBank/DDBJ databases">
        <authorList>
            <person name="Qin X."/>
            <person name="Bachman B."/>
            <person name="Battles P."/>
            <person name="Bell A."/>
            <person name="Bess C."/>
            <person name="Bickham C."/>
            <person name="Chaboub L."/>
            <person name="Chen D."/>
            <person name="Coyle M."/>
            <person name="Deiros D.R."/>
            <person name="Dinh H."/>
            <person name="Forbes L."/>
            <person name="Fowler G."/>
            <person name="Francisco L."/>
            <person name="Fu Q."/>
            <person name="Gubbala S."/>
            <person name="Hale W."/>
            <person name="Han Y."/>
            <person name="Hemphill L."/>
            <person name="Highlander S.K."/>
            <person name="Hirani K."/>
            <person name="Hogues M."/>
            <person name="Jackson L."/>
            <person name="Jakkamsetti A."/>
            <person name="Javaid M."/>
            <person name="Jiang H."/>
            <person name="Korchina V."/>
            <person name="Kovar C."/>
            <person name="Lara F."/>
            <person name="Lee S."/>
            <person name="Mata R."/>
            <person name="Mathew T."/>
            <person name="Moen C."/>
            <person name="Morales K."/>
            <person name="Munidasa M."/>
            <person name="Nazareth L."/>
            <person name="Ngo R."/>
            <person name="Nguyen L."/>
            <person name="Okwuonu G."/>
            <person name="Ongeri F."/>
            <person name="Patil S."/>
            <person name="Petrosino J."/>
            <person name="Pham C."/>
            <person name="Pham P."/>
            <person name="Pu L.-L."/>
            <person name="Puazo M."/>
            <person name="Raj R."/>
            <person name="Reid J."/>
            <person name="Rouhana J."/>
            <person name="Saada N."/>
            <person name="Shang Y."/>
            <person name="Simmons D."/>
            <person name="Thornton R."/>
            <person name="Warren J."/>
            <person name="Weissenberger G."/>
            <person name="Zhang J."/>
            <person name="Zhang L."/>
            <person name="Zhou C."/>
            <person name="Zhu D."/>
            <person name="Muzny D."/>
            <person name="Worley K."/>
            <person name="Gibbs R."/>
        </authorList>
    </citation>
    <scope>NUCLEOTIDE SEQUENCE [LARGE SCALE GENOMIC DNA]</scope>
    <source>
        <strain evidence="2 3">F0268</strain>
    </source>
</reference>
<feature type="compositionally biased region" description="Basic and acidic residues" evidence="1">
    <location>
        <begin position="395"/>
        <end position="407"/>
    </location>
</feature>
<comment type="caution">
    <text evidence="2">The sequence shown here is derived from an EMBL/GenBank/DDBJ whole genome shotgun (WGS) entry which is preliminary data.</text>
</comment>
<accession>C2KYX4</accession>
<organism evidence="2 3">
    <name type="scientific">Oribacterium sinus F0268</name>
    <dbReference type="NCBI Taxonomy" id="585501"/>
    <lineage>
        <taxon>Bacteria</taxon>
        <taxon>Bacillati</taxon>
        <taxon>Bacillota</taxon>
        <taxon>Clostridia</taxon>
        <taxon>Lachnospirales</taxon>
        <taxon>Lachnospiraceae</taxon>
        <taxon>Oribacterium</taxon>
    </lineage>
</organism>
<dbReference type="Pfam" id="PF14907">
    <property type="entry name" value="NTP_transf_5"/>
    <property type="match status" value="1"/>
</dbReference>
<protein>
    <submittedName>
        <fullName evidence="2">Uncharacterized protein</fullName>
    </submittedName>
</protein>